<protein>
    <recommendedName>
        <fullName evidence="5">Glycosyltransferase RgtA/B/C/D-like domain-containing protein</fullName>
    </recommendedName>
</protein>
<evidence type="ECO:0000313" key="3">
    <source>
        <dbReference type="EMBL" id="GEO29663.1"/>
    </source>
</evidence>
<feature type="transmembrane region" description="Helical" evidence="2">
    <location>
        <begin position="157"/>
        <end position="186"/>
    </location>
</feature>
<sequence>MVRAGTDVVARTARTATVPAVVTVVLAWALALPRLVPNTFGDHGTFVSVAERLFAGDRLYVDVWDNKDPLFYYVLALGRLVSPLADVAVEVLWVLVAGLSVAVIATAAGASRTLALVAGFAGTPLLLTGPAYETGMTHLPGLALLLAATSCAVRSRWLAAGVLVGLLLLTKLILTPVAAAGLLVVALHRRREGGLAGLLRAFAGSLALLALGVGAMWLRGELPGWLDNFRLNADYADGDLAASQYGSVVGHLLRAFPDDGRGAGAVTIAALVVVLVAVPRSWTRPGSTDTQEAAGISATSESGSEPEAAARPRTVAPAVLWDLVVVALLVGVVVIAVTATFPHHAQTLSAAGGFALALVATRLSGTVVRWRAPLLLLLAGYLTAGALHPYVTFTAARGMSTSLQSLQRNSPESAVLDSRPGVRTYARAGTNDVNAHAVGLHGVELVCPRFHQYSLDSAAILDQTAACLPRADALIVDDSVRIQAQEPEWNAYVARVRALVASGYDCVRATGSQVCFRRAP</sequence>
<proteinExistence type="predicted"/>
<evidence type="ECO:0000256" key="1">
    <source>
        <dbReference type="SAM" id="MobiDB-lite"/>
    </source>
</evidence>
<evidence type="ECO:0000256" key="2">
    <source>
        <dbReference type="SAM" id="Phobius"/>
    </source>
</evidence>
<keyword evidence="4" id="KW-1185">Reference proteome</keyword>
<keyword evidence="2" id="KW-1133">Transmembrane helix</keyword>
<evidence type="ECO:0000313" key="4">
    <source>
        <dbReference type="Proteomes" id="UP000321534"/>
    </source>
</evidence>
<feature type="transmembrane region" description="Helical" evidence="2">
    <location>
        <begin position="372"/>
        <end position="391"/>
    </location>
</feature>
<name>A0A512CZM8_9MICO</name>
<dbReference type="RefSeq" id="WP_186815087.1">
    <property type="nucleotide sequence ID" value="NZ_BAAARO010000013.1"/>
</dbReference>
<keyword evidence="2" id="KW-0812">Transmembrane</keyword>
<keyword evidence="2" id="KW-0472">Membrane</keyword>
<feature type="transmembrane region" description="Helical" evidence="2">
    <location>
        <begin position="198"/>
        <end position="218"/>
    </location>
</feature>
<reference evidence="3 4" key="1">
    <citation type="submission" date="2019-07" db="EMBL/GenBank/DDBJ databases">
        <title>Whole genome shotgun sequence of Terrabacter aerolatus NBRC 106305.</title>
        <authorList>
            <person name="Hosoyama A."/>
            <person name="Uohara A."/>
            <person name="Ohji S."/>
            <person name="Ichikawa N."/>
        </authorList>
    </citation>
    <scope>NUCLEOTIDE SEQUENCE [LARGE SCALE GENOMIC DNA]</scope>
    <source>
        <strain evidence="3 4">NBRC 106305</strain>
    </source>
</reference>
<feature type="transmembrane region" description="Helical" evidence="2">
    <location>
        <begin position="114"/>
        <end position="132"/>
    </location>
</feature>
<feature type="transmembrane region" description="Helical" evidence="2">
    <location>
        <begin position="262"/>
        <end position="278"/>
    </location>
</feature>
<feature type="compositionally biased region" description="Polar residues" evidence="1">
    <location>
        <begin position="284"/>
        <end position="303"/>
    </location>
</feature>
<accession>A0A512CZM8</accession>
<dbReference type="EMBL" id="BJYX01000006">
    <property type="protein sequence ID" value="GEO29663.1"/>
    <property type="molecule type" value="Genomic_DNA"/>
</dbReference>
<dbReference type="Proteomes" id="UP000321534">
    <property type="component" value="Unassembled WGS sequence"/>
</dbReference>
<feature type="transmembrane region" description="Helical" evidence="2">
    <location>
        <begin position="12"/>
        <end position="31"/>
    </location>
</feature>
<comment type="caution">
    <text evidence="3">The sequence shown here is derived from an EMBL/GenBank/DDBJ whole genome shotgun (WGS) entry which is preliminary data.</text>
</comment>
<organism evidence="3 4">
    <name type="scientific">Terrabacter aerolatus</name>
    <dbReference type="NCBI Taxonomy" id="422442"/>
    <lineage>
        <taxon>Bacteria</taxon>
        <taxon>Bacillati</taxon>
        <taxon>Actinomycetota</taxon>
        <taxon>Actinomycetes</taxon>
        <taxon>Micrococcales</taxon>
        <taxon>Intrasporangiaceae</taxon>
        <taxon>Terrabacter</taxon>
    </lineage>
</organism>
<feature type="transmembrane region" description="Helical" evidence="2">
    <location>
        <begin position="87"/>
        <end position="107"/>
    </location>
</feature>
<gene>
    <name evidence="3" type="ORF">TAE01_14730</name>
</gene>
<feature type="transmembrane region" description="Helical" evidence="2">
    <location>
        <begin position="319"/>
        <end position="341"/>
    </location>
</feature>
<evidence type="ECO:0008006" key="5">
    <source>
        <dbReference type="Google" id="ProtNLM"/>
    </source>
</evidence>
<feature type="region of interest" description="Disordered" evidence="1">
    <location>
        <begin position="283"/>
        <end position="309"/>
    </location>
</feature>
<dbReference type="AlphaFoldDB" id="A0A512CZM8"/>
<feature type="transmembrane region" description="Helical" evidence="2">
    <location>
        <begin position="347"/>
        <end position="365"/>
    </location>
</feature>